<keyword evidence="2" id="KW-1133">Transmembrane helix</keyword>
<proteinExistence type="predicted"/>
<evidence type="ECO:0000256" key="1">
    <source>
        <dbReference type="SAM" id="MobiDB-lite"/>
    </source>
</evidence>
<keyword evidence="2" id="KW-0472">Membrane</keyword>
<dbReference type="NCBIfam" id="TIGR02532">
    <property type="entry name" value="IV_pilin_GFxxxE"/>
    <property type="match status" value="1"/>
</dbReference>
<feature type="compositionally biased region" description="Basic and acidic residues" evidence="1">
    <location>
        <begin position="121"/>
        <end position="135"/>
    </location>
</feature>
<gene>
    <name evidence="3" type="ORF">THII_0857</name>
</gene>
<name>A0A090AE22_9GAMM</name>
<dbReference type="Gene3D" id="3.30.700.10">
    <property type="entry name" value="Glycoprotein, Type 4 Pilin"/>
    <property type="match status" value="1"/>
</dbReference>
<feature type="region of interest" description="Disordered" evidence="1">
    <location>
        <begin position="116"/>
        <end position="135"/>
    </location>
</feature>
<sequence>MPTSFIGSLIVNRFISAFSTKNQRQFVQAGFTLLELIIVMAIIGMMASLVIPHIGSGQLTLLKAQMREAVAVLNYARRSAIVEGKQKVASFYEGQENTADKSPQKMTPGQWVSRGTTLQWGEKRSDDKQSEDDKQKKVYQITFYPEGGSSGGEIILGYLDHKAVIRVNPLTGKVEAEIVDEKK</sequence>
<keyword evidence="2" id="KW-0812">Transmembrane</keyword>
<dbReference type="EMBL" id="AP014633">
    <property type="protein sequence ID" value="BAP55154.1"/>
    <property type="molecule type" value="Genomic_DNA"/>
</dbReference>
<dbReference type="SUPFAM" id="SSF54523">
    <property type="entry name" value="Pili subunits"/>
    <property type="match status" value="1"/>
</dbReference>
<reference evidence="3 4" key="1">
    <citation type="journal article" date="2014" name="ISME J.">
        <title>Ecophysiology of Thioploca ingrica as revealed by the complete genome sequence supplemented with proteomic evidence.</title>
        <authorList>
            <person name="Kojima H."/>
            <person name="Ogura Y."/>
            <person name="Yamamoto N."/>
            <person name="Togashi T."/>
            <person name="Mori H."/>
            <person name="Watanabe T."/>
            <person name="Nemoto F."/>
            <person name="Kurokawa K."/>
            <person name="Hayashi T."/>
            <person name="Fukui M."/>
        </authorList>
    </citation>
    <scope>NUCLEOTIDE SEQUENCE [LARGE SCALE GENOMIC DNA]</scope>
</reference>
<dbReference type="STRING" id="40754.THII_0857"/>
<evidence type="ECO:0000313" key="3">
    <source>
        <dbReference type="EMBL" id="BAP55154.1"/>
    </source>
</evidence>
<dbReference type="Proteomes" id="UP000031623">
    <property type="component" value="Chromosome"/>
</dbReference>
<protein>
    <submittedName>
        <fullName evidence="3">General secretion pathway protein H</fullName>
    </submittedName>
</protein>
<accession>A0A090AE22</accession>
<dbReference type="PROSITE" id="PS00409">
    <property type="entry name" value="PROKAR_NTER_METHYL"/>
    <property type="match status" value="1"/>
</dbReference>
<dbReference type="InterPro" id="IPR045584">
    <property type="entry name" value="Pilin-like"/>
</dbReference>
<dbReference type="HOGENOM" id="CLU_123291_0_0_6"/>
<dbReference type="AlphaFoldDB" id="A0A090AE22"/>
<dbReference type="InterPro" id="IPR012902">
    <property type="entry name" value="N_methyl_site"/>
</dbReference>
<dbReference type="Pfam" id="PF07963">
    <property type="entry name" value="N_methyl"/>
    <property type="match status" value="1"/>
</dbReference>
<evidence type="ECO:0000256" key="2">
    <source>
        <dbReference type="SAM" id="Phobius"/>
    </source>
</evidence>
<organism evidence="3 4">
    <name type="scientific">Thioploca ingrica</name>
    <dbReference type="NCBI Taxonomy" id="40754"/>
    <lineage>
        <taxon>Bacteria</taxon>
        <taxon>Pseudomonadati</taxon>
        <taxon>Pseudomonadota</taxon>
        <taxon>Gammaproteobacteria</taxon>
        <taxon>Thiotrichales</taxon>
        <taxon>Thiotrichaceae</taxon>
        <taxon>Thioploca</taxon>
    </lineage>
</organism>
<dbReference type="KEGG" id="tig:THII_0857"/>
<feature type="transmembrane region" description="Helical" evidence="2">
    <location>
        <begin position="26"/>
        <end position="51"/>
    </location>
</feature>
<keyword evidence="4" id="KW-1185">Reference proteome</keyword>
<evidence type="ECO:0000313" key="4">
    <source>
        <dbReference type="Proteomes" id="UP000031623"/>
    </source>
</evidence>